<evidence type="ECO:0000313" key="9">
    <source>
        <dbReference type="EMBL" id="CCU81399.1"/>
    </source>
</evidence>
<keyword evidence="6" id="KW-1015">Disulfide bond</keyword>
<dbReference type="GO" id="GO:0016531">
    <property type="term" value="F:copper chaperone activity"/>
    <property type="evidence" value="ECO:0007669"/>
    <property type="project" value="InterPro"/>
</dbReference>
<comment type="similarity">
    <text evidence="2">Belongs to the COX17 family.</text>
</comment>
<comment type="caution">
    <text evidence="9">The sequence shown here is derived from an EMBL/GenBank/DDBJ whole genome shotgun (WGS) entry which is preliminary data.</text>
</comment>
<feature type="binding site" evidence="8">
    <location>
        <position position="36"/>
    </location>
    <ligand>
        <name>Cu cation</name>
        <dbReference type="ChEBI" id="CHEBI:23378"/>
    </ligand>
</feature>
<dbReference type="Proteomes" id="UP000015441">
    <property type="component" value="Unassembled WGS sequence"/>
</dbReference>
<comment type="subcellular location">
    <subcellularLocation>
        <location evidence="1">Mitochondrion intermembrane space</location>
    </subcellularLocation>
</comment>
<evidence type="ECO:0000256" key="4">
    <source>
        <dbReference type="ARBA" id="ARBA00023008"/>
    </source>
</evidence>
<dbReference type="GO" id="GO:0005507">
    <property type="term" value="F:copper ion binding"/>
    <property type="evidence" value="ECO:0007669"/>
    <property type="project" value="InterPro"/>
</dbReference>
<dbReference type="eggNOG" id="KOG3496">
    <property type="taxonomic scope" value="Eukaryota"/>
</dbReference>
<feature type="binding site" evidence="8">
    <location>
        <position position="37"/>
    </location>
    <ligand>
        <name>Cu cation</name>
        <dbReference type="ChEBI" id="CHEBI:23378"/>
    </ligand>
</feature>
<dbReference type="GO" id="GO:0005758">
    <property type="term" value="C:mitochondrial intermembrane space"/>
    <property type="evidence" value="ECO:0007669"/>
    <property type="project" value="UniProtKB-SubCell"/>
</dbReference>
<dbReference type="EMBL" id="CAUH01004986">
    <property type="protein sequence ID" value="CCU81399.1"/>
    <property type="molecule type" value="Genomic_DNA"/>
</dbReference>
<dbReference type="PANTHER" id="PTHR16719">
    <property type="entry name" value="CYTOCHROME C OXIDASE COPPER CHAPERONE"/>
    <property type="match status" value="1"/>
</dbReference>
<sequence>MSMASSMVTMSAAPNAEINISSAATNATKSSDVKPCCVCREEKAERDNCMLFSRAANPEADCVTMIDKYKSCMAGYGFRLP</sequence>
<keyword evidence="7" id="KW-0143">Chaperone</keyword>
<keyword evidence="4 8" id="KW-0186">Copper</keyword>
<dbReference type="InterPro" id="IPR009069">
    <property type="entry name" value="Cys_alpha_HP_mot_SF"/>
</dbReference>
<protein>
    <submittedName>
        <fullName evidence="9">Cytochrome c oxidase copper chaperone protein COX 17</fullName>
    </submittedName>
</protein>
<evidence type="ECO:0000256" key="5">
    <source>
        <dbReference type="ARBA" id="ARBA00023128"/>
    </source>
</evidence>
<dbReference type="FunCoup" id="N1JEZ8">
    <property type="interactions" value="303"/>
</dbReference>
<keyword evidence="3 8" id="KW-0479">Metal-binding</keyword>
<dbReference type="HOGENOM" id="CLU_149618_3_0_1"/>
<dbReference type="SUPFAM" id="SSF47072">
    <property type="entry name" value="Cysteine alpha-hairpin motif"/>
    <property type="match status" value="1"/>
</dbReference>
<dbReference type="STRING" id="546991.N1JEZ8"/>
<dbReference type="InParanoid" id="N1JEZ8"/>
<accession>N1JEZ8</accession>
<evidence type="ECO:0000256" key="7">
    <source>
        <dbReference type="ARBA" id="ARBA00023186"/>
    </source>
</evidence>
<dbReference type="InterPro" id="IPR007745">
    <property type="entry name" value="Cyt_c_oxidase_Cu-chaperone"/>
</dbReference>
<reference evidence="9 10" key="1">
    <citation type="journal article" date="2010" name="Science">
        <title>Genome expansion and gene loss in powdery mildew fungi reveal tradeoffs in extreme parasitism.</title>
        <authorList>
            <person name="Spanu P.D."/>
            <person name="Abbott J.C."/>
            <person name="Amselem J."/>
            <person name="Burgis T.A."/>
            <person name="Soanes D.M."/>
            <person name="Stueber K."/>
            <person name="Ver Loren van Themaat E."/>
            <person name="Brown J.K.M."/>
            <person name="Butcher S.A."/>
            <person name="Gurr S.J."/>
            <person name="Lebrun M.-H."/>
            <person name="Ridout C.J."/>
            <person name="Schulze-Lefert P."/>
            <person name="Talbot N.J."/>
            <person name="Ahmadinejad N."/>
            <person name="Ametz C."/>
            <person name="Barton G.R."/>
            <person name="Benjdia M."/>
            <person name="Bidzinski P."/>
            <person name="Bindschedler L.V."/>
            <person name="Both M."/>
            <person name="Brewer M.T."/>
            <person name="Cadle-Davidson L."/>
            <person name="Cadle-Davidson M.M."/>
            <person name="Collemare J."/>
            <person name="Cramer R."/>
            <person name="Frenkel O."/>
            <person name="Godfrey D."/>
            <person name="Harriman J."/>
            <person name="Hoede C."/>
            <person name="King B.C."/>
            <person name="Klages S."/>
            <person name="Kleemann J."/>
            <person name="Knoll D."/>
            <person name="Koti P.S."/>
            <person name="Kreplak J."/>
            <person name="Lopez-Ruiz F.J."/>
            <person name="Lu X."/>
            <person name="Maekawa T."/>
            <person name="Mahanil S."/>
            <person name="Micali C."/>
            <person name="Milgroom M.G."/>
            <person name="Montana G."/>
            <person name="Noir S."/>
            <person name="O'Connell R.J."/>
            <person name="Oberhaensli S."/>
            <person name="Parlange F."/>
            <person name="Pedersen C."/>
            <person name="Quesneville H."/>
            <person name="Reinhardt R."/>
            <person name="Rott M."/>
            <person name="Sacristan S."/>
            <person name="Schmidt S.M."/>
            <person name="Schoen M."/>
            <person name="Skamnioti P."/>
            <person name="Sommer H."/>
            <person name="Stephens A."/>
            <person name="Takahara H."/>
            <person name="Thordal-Christensen H."/>
            <person name="Vigouroux M."/>
            <person name="Wessling R."/>
            <person name="Wicker T."/>
            <person name="Panstruga R."/>
        </authorList>
    </citation>
    <scope>NUCLEOTIDE SEQUENCE [LARGE SCALE GENOMIC DNA]</scope>
    <source>
        <strain evidence="9">DH14</strain>
    </source>
</reference>
<evidence type="ECO:0000256" key="2">
    <source>
        <dbReference type="ARBA" id="ARBA00009241"/>
    </source>
</evidence>
<organism evidence="9 10">
    <name type="scientific">Blumeria graminis f. sp. hordei (strain DH14)</name>
    <name type="common">Barley powdery mildew</name>
    <name type="synonym">Oidium monilioides f. sp. hordei</name>
    <dbReference type="NCBI Taxonomy" id="546991"/>
    <lineage>
        <taxon>Eukaryota</taxon>
        <taxon>Fungi</taxon>
        <taxon>Dikarya</taxon>
        <taxon>Ascomycota</taxon>
        <taxon>Pezizomycotina</taxon>
        <taxon>Leotiomycetes</taxon>
        <taxon>Erysiphales</taxon>
        <taxon>Erysiphaceae</taxon>
        <taxon>Blumeria</taxon>
        <taxon>Blumeria hordei</taxon>
    </lineage>
</organism>
<dbReference type="Gene3D" id="1.10.287.1130">
    <property type="entry name" value="CytochromE C oxidase copper chaperone"/>
    <property type="match status" value="1"/>
</dbReference>
<name>N1JEZ8_BLUG1</name>
<gene>
    <name evidence="9" type="ORF">BGHDH14_bgh03753</name>
</gene>
<keyword evidence="10" id="KW-1185">Reference proteome</keyword>
<dbReference type="PANTHER" id="PTHR16719:SF0">
    <property type="entry name" value="CYTOCHROME C OXIDASE COPPER CHAPERONE"/>
    <property type="match status" value="1"/>
</dbReference>
<evidence type="ECO:0000256" key="8">
    <source>
        <dbReference type="PIRSR" id="PIRSR607745-1"/>
    </source>
</evidence>
<evidence type="ECO:0000256" key="6">
    <source>
        <dbReference type="ARBA" id="ARBA00023157"/>
    </source>
</evidence>
<dbReference type="OrthoDB" id="1915887at2759"/>
<keyword evidence="5" id="KW-0496">Mitochondrion</keyword>
<evidence type="ECO:0000256" key="1">
    <source>
        <dbReference type="ARBA" id="ARBA00004569"/>
    </source>
</evidence>
<evidence type="ECO:0000256" key="3">
    <source>
        <dbReference type="ARBA" id="ARBA00022723"/>
    </source>
</evidence>
<proteinExistence type="inferred from homology"/>
<dbReference type="AlphaFoldDB" id="N1JEZ8"/>
<dbReference type="GO" id="GO:0033617">
    <property type="term" value="P:mitochondrial respiratory chain complex IV assembly"/>
    <property type="evidence" value="ECO:0007669"/>
    <property type="project" value="TreeGrafter"/>
</dbReference>
<evidence type="ECO:0000313" key="10">
    <source>
        <dbReference type="Proteomes" id="UP000015441"/>
    </source>
</evidence>
<dbReference type="Pfam" id="PF05051">
    <property type="entry name" value="COX17"/>
    <property type="match status" value="1"/>
</dbReference>